<reference evidence="1" key="3">
    <citation type="submission" date="2022-06" db="UniProtKB">
        <authorList>
            <consortium name="EnsemblPlants"/>
        </authorList>
    </citation>
    <scope>IDENTIFICATION</scope>
</reference>
<dbReference type="EnsemblPlants" id="TuG1812G0100000041.01.T01">
    <property type="protein sequence ID" value="TuG1812G0100000041.01.T01.cds282996"/>
    <property type="gene ID" value="TuG1812G0100000041.01"/>
</dbReference>
<name>A0A8R7JV54_TRIUA</name>
<protein>
    <submittedName>
        <fullName evidence="1">Uncharacterized protein</fullName>
    </submittedName>
</protein>
<evidence type="ECO:0000313" key="1">
    <source>
        <dbReference type="EnsemblPlants" id="TuG1812G0100000041.01.T01.cds282996"/>
    </source>
</evidence>
<dbReference type="Proteomes" id="UP000015106">
    <property type="component" value="Chromosome 1"/>
</dbReference>
<organism evidence="1 2">
    <name type="scientific">Triticum urartu</name>
    <name type="common">Red wild einkorn</name>
    <name type="synonym">Crithodium urartu</name>
    <dbReference type="NCBI Taxonomy" id="4572"/>
    <lineage>
        <taxon>Eukaryota</taxon>
        <taxon>Viridiplantae</taxon>
        <taxon>Streptophyta</taxon>
        <taxon>Embryophyta</taxon>
        <taxon>Tracheophyta</taxon>
        <taxon>Spermatophyta</taxon>
        <taxon>Magnoliopsida</taxon>
        <taxon>Liliopsida</taxon>
        <taxon>Poales</taxon>
        <taxon>Poaceae</taxon>
        <taxon>BOP clade</taxon>
        <taxon>Pooideae</taxon>
        <taxon>Triticodae</taxon>
        <taxon>Triticeae</taxon>
        <taxon>Triticinae</taxon>
        <taxon>Triticum</taxon>
    </lineage>
</organism>
<sequence>MTKDSNFCAYSSSATPTSVTLRHIRSVRLLKHGVSAMKRIPASVTASQSISSSVSRYGEDDRAFIPSSSKKLAVFSTRTRIGQD</sequence>
<reference evidence="2" key="1">
    <citation type="journal article" date="2013" name="Nature">
        <title>Draft genome of the wheat A-genome progenitor Triticum urartu.</title>
        <authorList>
            <person name="Ling H.Q."/>
            <person name="Zhao S."/>
            <person name="Liu D."/>
            <person name="Wang J."/>
            <person name="Sun H."/>
            <person name="Zhang C."/>
            <person name="Fan H."/>
            <person name="Li D."/>
            <person name="Dong L."/>
            <person name="Tao Y."/>
            <person name="Gao C."/>
            <person name="Wu H."/>
            <person name="Li Y."/>
            <person name="Cui Y."/>
            <person name="Guo X."/>
            <person name="Zheng S."/>
            <person name="Wang B."/>
            <person name="Yu K."/>
            <person name="Liang Q."/>
            <person name="Yang W."/>
            <person name="Lou X."/>
            <person name="Chen J."/>
            <person name="Feng M."/>
            <person name="Jian J."/>
            <person name="Zhang X."/>
            <person name="Luo G."/>
            <person name="Jiang Y."/>
            <person name="Liu J."/>
            <person name="Wang Z."/>
            <person name="Sha Y."/>
            <person name="Zhang B."/>
            <person name="Wu H."/>
            <person name="Tang D."/>
            <person name="Shen Q."/>
            <person name="Xue P."/>
            <person name="Zou S."/>
            <person name="Wang X."/>
            <person name="Liu X."/>
            <person name="Wang F."/>
            <person name="Yang Y."/>
            <person name="An X."/>
            <person name="Dong Z."/>
            <person name="Zhang K."/>
            <person name="Zhang X."/>
            <person name="Luo M.C."/>
            <person name="Dvorak J."/>
            <person name="Tong Y."/>
            <person name="Wang J."/>
            <person name="Yang H."/>
            <person name="Li Z."/>
            <person name="Wang D."/>
            <person name="Zhang A."/>
            <person name="Wang J."/>
        </authorList>
    </citation>
    <scope>NUCLEOTIDE SEQUENCE</scope>
    <source>
        <strain evidence="2">cv. G1812</strain>
    </source>
</reference>
<dbReference type="AlphaFoldDB" id="A0A8R7JV54"/>
<accession>A0A8R7JV54</accession>
<dbReference type="Gramene" id="TuG1812G0100000041.01.T01">
    <property type="protein sequence ID" value="TuG1812G0100000041.01.T01.cds282996"/>
    <property type="gene ID" value="TuG1812G0100000041.01"/>
</dbReference>
<gene>
    <name evidence="1" type="primary">LOC125541287</name>
</gene>
<reference evidence="1" key="2">
    <citation type="submission" date="2018-03" db="EMBL/GenBank/DDBJ databases">
        <title>The Triticum urartu genome reveals the dynamic nature of wheat genome evolution.</title>
        <authorList>
            <person name="Ling H."/>
            <person name="Ma B."/>
            <person name="Shi X."/>
            <person name="Liu H."/>
            <person name="Dong L."/>
            <person name="Sun H."/>
            <person name="Cao Y."/>
            <person name="Gao Q."/>
            <person name="Zheng S."/>
            <person name="Li Y."/>
            <person name="Yu Y."/>
            <person name="Du H."/>
            <person name="Qi M."/>
            <person name="Li Y."/>
            <person name="Yu H."/>
            <person name="Cui Y."/>
            <person name="Wang N."/>
            <person name="Chen C."/>
            <person name="Wu H."/>
            <person name="Zhao Y."/>
            <person name="Zhang J."/>
            <person name="Li Y."/>
            <person name="Zhou W."/>
            <person name="Zhang B."/>
            <person name="Hu W."/>
            <person name="Eijk M."/>
            <person name="Tang J."/>
            <person name="Witsenboer H."/>
            <person name="Zhao S."/>
            <person name="Li Z."/>
            <person name="Zhang A."/>
            <person name="Wang D."/>
            <person name="Liang C."/>
        </authorList>
    </citation>
    <scope>NUCLEOTIDE SEQUENCE [LARGE SCALE GENOMIC DNA]</scope>
    <source>
        <strain evidence="1">cv. G1812</strain>
    </source>
</reference>
<evidence type="ECO:0000313" key="2">
    <source>
        <dbReference type="Proteomes" id="UP000015106"/>
    </source>
</evidence>
<proteinExistence type="predicted"/>
<keyword evidence="2" id="KW-1185">Reference proteome</keyword>